<dbReference type="GO" id="GO:0003735">
    <property type="term" value="F:structural constituent of ribosome"/>
    <property type="evidence" value="ECO:0007669"/>
    <property type="project" value="InterPro"/>
</dbReference>
<dbReference type="Proteomes" id="UP000054477">
    <property type="component" value="Unassembled WGS sequence"/>
</dbReference>
<evidence type="ECO:0000313" key="8">
    <source>
        <dbReference type="Proteomes" id="UP000054477"/>
    </source>
</evidence>
<dbReference type="PANTHER" id="PTHR13477:SF0">
    <property type="entry name" value="LARGE RIBOSOMAL SUBUNIT PROTEIN ML49"/>
    <property type="match status" value="1"/>
</dbReference>
<evidence type="ECO:0000256" key="3">
    <source>
        <dbReference type="ARBA" id="ARBA00022980"/>
    </source>
</evidence>
<protein>
    <recommendedName>
        <fullName evidence="6">Large ribosomal subunit protein mL49</fullName>
    </recommendedName>
</protein>
<dbReference type="Gene3D" id="3.30.780.10">
    <property type="entry name" value="SUI1-like domain"/>
    <property type="match status" value="1"/>
</dbReference>
<reference evidence="8" key="2">
    <citation type="submission" date="2015-01" db="EMBL/GenBank/DDBJ databases">
        <title>Evolutionary Origins and Diversification of the Mycorrhizal Mutualists.</title>
        <authorList>
            <consortium name="DOE Joint Genome Institute"/>
            <consortium name="Mycorrhizal Genomics Consortium"/>
            <person name="Kohler A."/>
            <person name="Kuo A."/>
            <person name="Nagy L.G."/>
            <person name="Floudas D."/>
            <person name="Copeland A."/>
            <person name="Barry K.W."/>
            <person name="Cichocki N."/>
            <person name="Veneault-Fourrey C."/>
            <person name="LaButti K."/>
            <person name="Lindquist E.A."/>
            <person name="Lipzen A."/>
            <person name="Lundell T."/>
            <person name="Morin E."/>
            <person name="Murat C."/>
            <person name="Riley R."/>
            <person name="Ohm R."/>
            <person name="Sun H."/>
            <person name="Tunlid A."/>
            <person name="Henrissat B."/>
            <person name="Grigoriev I.V."/>
            <person name="Hibbett D.S."/>
            <person name="Martin F."/>
        </authorList>
    </citation>
    <scope>NUCLEOTIDE SEQUENCE [LARGE SCALE GENOMIC DNA]</scope>
    <source>
        <strain evidence="8">LaAM-08-1</strain>
    </source>
</reference>
<dbReference type="PANTHER" id="PTHR13477">
    <property type="entry name" value="MITOCHONDRIAL 39S RIBOSOMAL PROTEIN L49"/>
    <property type="match status" value="1"/>
</dbReference>
<comment type="similarity">
    <text evidence="2">Belongs to the mitochondrion-specific ribosomal protein mL49 family.</text>
</comment>
<evidence type="ECO:0000313" key="7">
    <source>
        <dbReference type="EMBL" id="KIK06614.1"/>
    </source>
</evidence>
<keyword evidence="4" id="KW-0496">Mitochondrion</keyword>
<dbReference type="GO" id="GO:0005762">
    <property type="term" value="C:mitochondrial large ribosomal subunit"/>
    <property type="evidence" value="ECO:0007669"/>
    <property type="project" value="TreeGrafter"/>
</dbReference>
<dbReference type="Pfam" id="PF05046">
    <property type="entry name" value="Img2"/>
    <property type="match status" value="1"/>
</dbReference>
<evidence type="ECO:0000256" key="2">
    <source>
        <dbReference type="ARBA" id="ARBA00005677"/>
    </source>
</evidence>
<dbReference type="GO" id="GO:0006412">
    <property type="term" value="P:translation"/>
    <property type="evidence" value="ECO:0007669"/>
    <property type="project" value="InterPro"/>
</dbReference>
<name>A0A0C9XY94_9AGAR</name>
<dbReference type="OrthoDB" id="19439at2759"/>
<gene>
    <name evidence="7" type="ORF">K443DRAFT_3068</name>
</gene>
<sequence length="120" mass="13595">MLSHLRNALPSQSLPRWARSLTQATLAQPVQYPYFIPRNTNGNLPVYTDIRNGGTRFLVTIHNVDGKADLLAKDLADSLFESGSREASRIKIEITRSRNLVITGGRWKNQVVEWLMKKGF</sequence>
<comment type="subcellular location">
    <subcellularLocation>
        <location evidence="1">Mitochondrion</location>
    </subcellularLocation>
</comment>
<dbReference type="STRING" id="1095629.A0A0C9XY94"/>
<keyword evidence="3" id="KW-0689">Ribosomal protein</keyword>
<dbReference type="InterPro" id="IPR007740">
    <property type="entry name" value="Ribosomal_mL49"/>
</dbReference>
<dbReference type="HOGENOM" id="CLU_085757_4_0_1"/>
<accession>A0A0C9XY94</accession>
<keyword evidence="8" id="KW-1185">Reference proteome</keyword>
<evidence type="ECO:0000256" key="4">
    <source>
        <dbReference type="ARBA" id="ARBA00023128"/>
    </source>
</evidence>
<reference evidence="7 8" key="1">
    <citation type="submission" date="2014-04" db="EMBL/GenBank/DDBJ databases">
        <authorList>
            <consortium name="DOE Joint Genome Institute"/>
            <person name="Kuo A."/>
            <person name="Kohler A."/>
            <person name="Nagy L.G."/>
            <person name="Floudas D."/>
            <person name="Copeland A."/>
            <person name="Barry K.W."/>
            <person name="Cichocki N."/>
            <person name="Veneault-Fourrey C."/>
            <person name="LaButti K."/>
            <person name="Lindquist E.A."/>
            <person name="Lipzen A."/>
            <person name="Lundell T."/>
            <person name="Morin E."/>
            <person name="Murat C."/>
            <person name="Sun H."/>
            <person name="Tunlid A."/>
            <person name="Henrissat B."/>
            <person name="Grigoriev I.V."/>
            <person name="Hibbett D.S."/>
            <person name="Martin F."/>
            <person name="Nordberg H.P."/>
            <person name="Cantor M.N."/>
            <person name="Hua S.X."/>
        </authorList>
    </citation>
    <scope>NUCLEOTIDE SEQUENCE [LARGE SCALE GENOMIC DNA]</scope>
    <source>
        <strain evidence="7 8">LaAM-08-1</strain>
    </source>
</reference>
<keyword evidence="5" id="KW-0687">Ribonucleoprotein</keyword>
<dbReference type="EMBL" id="KN838552">
    <property type="protein sequence ID" value="KIK06614.1"/>
    <property type="molecule type" value="Genomic_DNA"/>
</dbReference>
<dbReference type="AlphaFoldDB" id="A0A0C9XY94"/>
<evidence type="ECO:0000256" key="6">
    <source>
        <dbReference type="ARBA" id="ARBA00035191"/>
    </source>
</evidence>
<evidence type="ECO:0000256" key="5">
    <source>
        <dbReference type="ARBA" id="ARBA00023274"/>
    </source>
</evidence>
<evidence type="ECO:0000256" key="1">
    <source>
        <dbReference type="ARBA" id="ARBA00004173"/>
    </source>
</evidence>
<proteinExistence type="inferred from homology"/>
<organism evidence="7 8">
    <name type="scientific">Laccaria amethystina LaAM-08-1</name>
    <dbReference type="NCBI Taxonomy" id="1095629"/>
    <lineage>
        <taxon>Eukaryota</taxon>
        <taxon>Fungi</taxon>
        <taxon>Dikarya</taxon>
        <taxon>Basidiomycota</taxon>
        <taxon>Agaricomycotina</taxon>
        <taxon>Agaricomycetes</taxon>
        <taxon>Agaricomycetidae</taxon>
        <taxon>Agaricales</taxon>
        <taxon>Agaricineae</taxon>
        <taxon>Hydnangiaceae</taxon>
        <taxon>Laccaria</taxon>
    </lineage>
</organism>